<accession>A0A068WZU2</accession>
<dbReference type="CDD" id="cd00340">
    <property type="entry name" value="GSH_Peroxidase"/>
    <property type="match status" value="1"/>
</dbReference>
<dbReference type="GO" id="GO:0004601">
    <property type="term" value="F:peroxidase activity"/>
    <property type="evidence" value="ECO:0007669"/>
    <property type="project" value="UniProtKB-KW"/>
</dbReference>
<dbReference type="PANTHER" id="PTHR11592:SF78">
    <property type="entry name" value="GLUTATHIONE PEROXIDASE"/>
    <property type="match status" value="1"/>
</dbReference>
<dbReference type="OrthoDB" id="446890at2759"/>
<reference evidence="4 5" key="1">
    <citation type="journal article" date="2013" name="Nature">
        <title>The genomes of four tapeworm species reveal adaptations to parasitism.</title>
        <authorList>
            <person name="Tsai I.J."/>
            <person name="Zarowiecki M."/>
            <person name="Holroyd N."/>
            <person name="Garciarrubio A."/>
            <person name="Sanchez-Flores A."/>
            <person name="Brooks K.L."/>
            <person name="Tracey A."/>
            <person name="Bobes R.J."/>
            <person name="Fragoso G."/>
            <person name="Sciutto E."/>
            <person name="Aslett M."/>
            <person name="Beasley H."/>
            <person name="Bennett H.M."/>
            <person name="Cai J."/>
            <person name="Camicia F."/>
            <person name="Clark R."/>
            <person name="Cucher M."/>
            <person name="De Silva N."/>
            <person name="Day T.A."/>
            <person name="Deplazes P."/>
            <person name="Estrada K."/>
            <person name="Fernandez C."/>
            <person name="Holland P.W."/>
            <person name="Hou J."/>
            <person name="Hu S."/>
            <person name="Huckvale T."/>
            <person name="Hung S.S."/>
            <person name="Kamenetzky L."/>
            <person name="Keane J.A."/>
            <person name="Kiss F."/>
            <person name="Koziol U."/>
            <person name="Lambert O."/>
            <person name="Liu K."/>
            <person name="Luo X."/>
            <person name="Luo Y."/>
            <person name="Macchiaroli N."/>
            <person name="Nichol S."/>
            <person name="Paps J."/>
            <person name="Parkinson J."/>
            <person name="Pouchkina-Stantcheva N."/>
            <person name="Riddiford N."/>
            <person name="Rosenzvit M."/>
            <person name="Salinas G."/>
            <person name="Wasmuth J.D."/>
            <person name="Zamanian M."/>
            <person name="Zheng Y."/>
            <person name="Cai X."/>
            <person name="Soberon X."/>
            <person name="Olson P.D."/>
            <person name="Laclette J.P."/>
            <person name="Brehm K."/>
            <person name="Berriman M."/>
            <person name="Garciarrubio A."/>
            <person name="Bobes R.J."/>
            <person name="Fragoso G."/>
            <person name="Sanchez-Flores A."/>
            <person name="Estrada K."/>
            <person name="Cevallos M.A."/>
            <person name="Morett E."/>
            <person name="Gonzalez V."/>
            <person name="Portillo T."/>
            <person name="Ochoa-Leyva A."/>
            <person name="Jose M.V."/>
            <person name="Sciutto E."/>
            <person name="Landa A."/>
            <person name="Jimenez L."/>
            <person name="Valdes V."/>
            <person name="Carrero J.C."/>
            <person name="Larralde C."/>
            <person name="Morales-Montor J."/>
            <person name="Limon-Lason J."/>
            <person name="Soberon X."/>
            <person name="Laclette J.P."/>
        </authorList>
    </citation>
    <scope>NUCLEOTIDE SEQUENCE [LARGE SCALE GENOMIC DNA]</scope>
</reference>
<dbReference type="SUPFAM" id="SSF52833">
    <property type="entry name" value="Thioredoxin-like"/>
    <property type="match status" value="1"/>
</dbReference>
<dbReference type="InterPro" id="IPR036249">
    <property type="entry name" value="Thioredoxin-like_sf"/>
</dbReference>
<name>A0A068WZU2_ECHGR</name>
<comment type="similarity">
    <text evidence="1">Belongs to the glutathione peroxidase family.</text>
</comment>
<evidence type="ECO:0000313" key="6">
    <source>
        <dbReference type="WBParaSite" id="EgrG_000374800"/>
    </source>
</evidence>
<dbReference type="PANTHER" id="PTHR11592">
    <property type="entry name" value="GLUTATHIONE PEROXIDASE"/>
    <property type="match status" value="1"/>
</dbReference>
<dbReference type="EMBL" id="LK028597">
    <property type="protein sequence ID" value="CDS24041.1"/>
    <property type="molecule type" value="Genomic_DNA"/>
</dbReference>
<keyword evidence="3" id="KW-0560">Oxidoreductase</keyword>
<dbReference type="InterPro" id="IPR029760">
    <property type="entry name" value="GPX_CS"/>
</dbReference>
<dbReference type="Pfam" id="PF00255">
    <property type="entry name" value="GSHPx"/>
    <property type="match status" value="1"/>
</dbReference>
<dbReference type="WBParaSite" id="EgrG_000374800">
    <property type="protein sequence ID" value="EgrG_000374800"/>
    <property type="gene ID" value="EgrG_000374800"/>
</dbReference>
<evidence type="ECO:0000313" key="5">
    <source>
        <dbReference type="Proteomes" id="UP000492820"/>
    </source>
</evidence>
<dbReference type="GO" id="GO:0006979">
    <property type="term" value="P:response to oxidative stress"/>
    <property type="evidence" value="ECO:0007669"/>
    <property type="project" value="InterPro"/>
</dbReference>
<protein>
    <submittedName>
        <fullName evidence="4 6">Phospholipid hydroperoxide glutathione</fullName>
    </submittedName>
</protein>
<reference evidence="6" key="3">
    <citation type="submission" date="2020-10" db="UniProtKB">
        <authorList>
            <consortium name="WormBaseParasite"/>
        </authorList>
    </citation>
    <scope>IDENTIFICATION</scope>
</reference>
<dbReference type="AlphaFoldDB" id="A0A068WZU2"/>
<sequence>MFSFLRFQGRLLLNKPCSFVFPQFYKMASNEAEFYTFDALDIDGNNVSMGKYRGNVVIVKNYAQLQDLYTKYSSQGLRILAFPCNQFRNQEPGTNAEIKEAARNKFGLTFDFFSKVDVNGPDALPLFIYLQKTLKGTLTNSIKWNFTKFLIDRNGIPYKRYSPTTDPEDMTKDIEKLFPPRNLHSPKTSGDVCASVSPMTKLMESLLATLTFDVLCKLVYFVEMTPPTFPLTYFSFLLLLED</sequence>
<dbReference type="PROSITE" id="PS51355">
    <property type="entry name" value="GLUTATHIONE_PEROXID_3"/>
    <property type="match status" value="1"/>
</dbReference>
<dbReference type="InterPro" id="IPR000889">
    <property type="entry name" value="Glutathione_peroxidase"/>
</dbReference>
<dbReference type="Proteomes" id="UP000492820">
    <property type="component" value="Unassembled WGS sequence"/>
</dbReference>
<gene>
    <name evidence="4" type="ORF">EgrG_000374800</name>
</gene>
<organism evidence="4">
    <name type="scientific">Echinococcus granulosus</name>
    <name type="common">Hydatid tapeworm</name>
    <dbReference type="NCBI Taxonomy" id="6210"/>
    <lineage>
        <taxon>Eukaryota</taxon>
        <taxon>Metazoa</taxon>
        <taxon>Spiralia</taxon>
        <taxon>Lophotrochozoa</taxon>
        <taxon>Platyhelminthes</taxon>
        <taxon>Cestoda</taxon>
        <taxon>Eucestoda</taxon>
        <taxon>Cyclophyllidea</taxon>
        <taxon>Taeniidae</taxon>
        <taxon>Echinococcus</taxon>
        <taxon>Echinococcus granulosus group</taxon>
    </lineage>
</organism>
<evidence type="ECO:0000256" key="2">
    <source>
        <dbReference type="ARBA" id="ARBA00022559"/>
    </source>
</evidence>
<keyword evidence="2" id="KW-0575">Peroxidase</keyword>
<reference evidence="4" key="2">
    <citation type="submission" date="2014-06" db="EMBL/GenBank/DDBJ databases">
        <authorList>
            <person name="Aslett M."/>
        </authorList>
    </citation>
    <scope>NUCLEOTIDE SEQUENCE</scope>
</reference>
<dbReference type="Gene3D" id="3.40.30.10">
    <property type="entry name" value="Glutaredoxin"/>
    <property type="match status" value="1"/>
</dbReference>
<dbReference type="PROSITE" id="PS00763">
    <property type="entry name" value="GLUTATHIONE_PEROXID_2"/>
    <property type="match status" value="1"/>
</dbReference>
<evidence type="ECO:0000313" key="4">
    <source>
        <dbReference type="EMBL" id="CDS24041.1"/>
    </source>
</evidence>
<proteinExistence type="inferred from homology"/>
<evidence type="ECO:0000256" key="1">
    <source>
        <dbReference type="ARBA" id="ARBA00006926"/>
    </source>
</evidence>
<evidence type="ECO:0000256" key="3">
    <source>
        <dbReference type="ARBA" id="ARBA00023002"/>
    </source>
</evidence>